<protein>
    <submittedName>
        <fullName evidence="1">Uncharacterized protein</fullName>
    </submittedName>
</protein>
<accession>A0AAV5CMV3</accession>
<gene>
    <name evidence="1" type="primary">ga16902</name>
    <name evidence="1" type="ORF">PR202_ga16902</name>
</gene>
<comment type="caution">
    <text evidence="1">The sequence shown here is derived from an EMBL/GenBank/DDBJ whole genome shotgun (WGS) entry which is preliminary data.</text>
</comment>
<reference evidence="1" key="2">
    <citation type="submission" date="2021-12" db="EMBL/GenBank/DDBJ databases">
        <title>Resequencing data analysis of finger millet.</title>
        <authorList>
            <person name="Hatakeyama M."/>
            <person name="Aluri S."/>
            <person name="Balachadran M.T."/>
            <person name="Sivarajan S.R."/>
            <person name="Poveda L."/>
            <person name="Shimizu-Inatsugi R."/>
            <person name="Schlapbach R."/>
            <person name="Sreeman S.M."/>
            <person name="Shimizu K.K."/>
        </authorList>
    </citation>
    <scope>NUCLEOTIDE SEQUENCE</scope>
</reference>
<sequence>MTFDNDGKKLKFEFIVAGESELLRKGEEEVRAVLWGSSAGVGKLQSSRATTFICSGPWPASYSGRCNWPALVVVTFPSCRCNWSHLSEEDRGGDEVCTRVGVP</sequence>
<dbReference type="Proteomes" id="UP001054889">
    <property type="component" value="Unassembled WGS sequence"/>
</dbReference>
<proteinExistence type="predicted"/>
<evidence type="ECO:0000313" key="2">
    <source>
        <dbReference type="Proteomes" id="UP001054889"/>
    </source>
</evidence>
<dbReference type="AlphaFoldDB" id="A0AAV5CMV3"/>
<keyword evidence="2" id="KW-1185">Reference proteome</keyword>
<dbReference type="EMBL" id="BQKI01000008">
    <property type="protein sequence ID" value="GJM99772.1"/>
    <property type="molecule type" value="Genomic_DNA"/>
</dbReference>
<evidence type="ECO:0000313" key="1">
    <source>
        <dbReference type="EMBL" id="GJM99772.1"/>
    </source>
</evidence>
<name>A0AAV5CMV3_ELECO</name>
<reference evidence="1" key="1">
    <citation type="journal article" date="2018" name="DNA Res.">
        <title>Multiple hybrid de novo genome assembly of finger millet, an orphan allotetraploid crop.</title>
        <authorList>
            <person name="Hatakeyama M."/>
            <person name="Aluri S."/>
            <person name="Balachadran M.T."/>
            <person name="Sivarajan S.R."/>
            <person name="Patrignani A."/>
            <person name="Gruter S."/>
            <person name="Poveda L."/>
            <person name="Shimizu-Inatsugi R."/>
            <person name="Baeten J."/>
            <person name="Francoijs K.J."/>
            <person name="Nataraja K.N."/>
            <person name="Reddy Y.A.N."/>
            <person name="Phadnis S."/>
            <person name="Ravikumar R.L."/>
            <person name="Schlapbach R."/>
            <person name="Sreeman S.M."/>
            <person name="Shimizu K.K."/>
        </authorList>
    </citation>
    <scope>NUCLEOTIDE SEQUENCE</scope>
</reference>
<organism evidence="1 2">
    <name type="scientific">Eleusine coracana subsp. coracana</name>
    <dbReference type="NCBI Taxonomy" id="191504"/>
    <lineage>
        <taxon>Eukaryota</taxon>
        <taxon>Viridiplantae</taxon>
        <taxon>Streptophyta</taxon>
        <taxon>Embryophyta</taxon>
        <taxon>Tracheophyta</taxon>
        <taxon>Spermatophyta</taxon>
        <taxon>Magnoliopsida</taxon>
        <taxon>Liliopsida</taxon>
        <taxon>Poales</taxon>
        <taxon>Poaceae</taxon>
        <taxon>PACMAD clade</taxon>
        <taxon>Chloridoideae</taxon>
        <taxon>Cynodonteae</taxon>
        <taxon>Eleusininae</taxon>
        <taxon>Eleusine</taxon>
    </lineage>
</organism>